<proteinExistence type="predicted"/>
<reference evidence="1" key="1">
    <citation type="submission" date="2015-05" db="UniProtKB">
        <authorList>
            <consortium name="EnsemblMetazoa"/>
        </authorList>
    </citation>
    <scope>IDENTIFICATION</scope>
</reference>
<keyword evidence="2" id="KW-1185">Reference proteome</keyword>
<dbReference type="AlphaFoldDB" id="T1H9U7"/>
<dbReference type="EnsemblMetazoa" id="RPRC000801-RA">
    <property type="protein sequence ID" value="RPRC000801-PA"/>
    <property type="gene ID" value="RPRC000801"/>
</dbReference>
<organism evidence="1 2">
    <name type="scientific">Rhodnius prolixus</name>
    <name type="common">Triatomid bug</name>
    <dbReference type="NCBI Taxonomy" id="13249"/>
    <lineage>
        <taxon>Eukaryota</taxon>
        <taxon>Metazoa</taxon>
        <taxon>Ecdysozoa</taxon>
        <taxon>Arthropoda</taxon>
        <taxon>Hexapoda</taxon>
        <taxon>Insecta</taxon>
        <taxon>Pterygota</taxon>
        <taxon>Neoptera</taxon>
        <taxon>Paraneoptera</taxon>
        <taxon>Hemiptera</taxon>
        <taxon>Heteroptera</taxon>
        <taxon>Panheteroptera</taxon>
        <taxon>Cimicomorpha</taxon>
        <taxon>Reduviidae</taxon>
        <taxon>Triatominae</taxon>
        <taxon>Rhodnius</taxon>
    </lineage>
</organism>
<dbReference type="EMBL" id="ACPB03038619">
    <property type="status" value="NOT_ANNOTATED_CDS"/>
    <property type="molecule type" value="Genomic_DNA"/>
</dbReference>
<dbReference type="Proteomes" id="UP000015103">
    <property type="component" value="Unassembled WGS sequence"/>
</dbReference>
<accession>T1H9U7</accession>
<sequence length="58" mass="6671">MKKTPVLGLFIDFQKAFDSLSHVKLWDKLRTLGVSAKFLRIMINFYNEAKIKLDVNGA</sequence>
<dbReference type="HOGENOM" id="CLU_2985030_0_0_1"/>
<name>T1H9U7_RHOPR</name>
<evidence type="ECO:0000313" key="1">
    <source>
        <dbReference type="EnsemblMetazoa" id="RPRC000801-PA"/>
    </source>
</evidence>
<evidence type="ECO:0000313" key="2">
    <source>
        <dbReference type="Proteomes" id="UP000015103"/>
    </source>
</evidence>
<dbReference type="InParanoid" id="T1H9U7"/>
<dbReference type="VEuPathDB" id="VectorBase:RPRC000801"/>
<protein>
    <submittedName>
        <fullName evidence="1">Uncharacterized protein</fullName>
    </submittedName>
</protein>